<gene>
    <name evidence="11" type="ORF">GPUH_LOCUS17514</name>
</gene>
<evidence type="ECO:0000259" key="10">
    <source>
        <dbReference type="Pfam" id="PF20663"/>
    </source>
</evidence>
<dbReference type="PANTHER" id="PTHR24016">
    <property type="entry name" value="CONSERVED OLIGOMERIC GOLGI COMPLEX SUBUNIT 4"/>
    <property type="match status" value="1"/>
</dbReference>
<feature type="domain" description="Conserved oligomeric Golgi complex subunit 4 N-terminal" evidence="10">
    <location>
        <begin position="21"/>
        <end position="116"/>
    </location>
</feature>
<dbReference type="PANTHER" id="PTHR24016:SF0">
    <property type="entry name" value="CONSERVED OLIGOMERIC GOLGI COMPLEX SUBUNIT 4"/>
    <property type="match status" value="1"/>
</dbReference>
<name>A0A183E973_9BILA</name>
<keyword evidence="4" id="KW-0813">Transport</keyword>
<comment type="similarity">
    <text evidence="2">Belongs to the COG4 family.</text>
</comment>
<dbReference type="GO" id="GO:0015031">
    <property type="term" value="P:protein transport"/>
    <property type="evidence" value="ECO:0007669"/>
    <property type="project" value="UniProtKB-KW"/>
</dbReference>
<evidence type="ECO:0000256" key="8">
    <source>
        <dbReference type="ARBA" id="ARBA00031340"/>
    </source>
</evidence>
<evidence type="ECO:0000256" key="7">
    <source>
        <dbReference type="ARBA" id="ARBA00023136"/>
    </source>
</evidence>
<dbReference type="InterPro" id="IPR048680">
    <property type="entry name" value="COG4_N"/>
</dbReference>
<evidence type="ECO:0000256" key="1">
    <source>
        <dbReference type="ARBA" id="ARBA00004395"/>
    </source>
</evidence>
<evidence type="ECO:0000259" key="9">
    <source>
        <dbReference type="Pfam" id="PF08318"/>
    </source>
</evidence>
<evidence type="ECO:0000256" key="5">
    <source>
        <dbReference type="ARBA" id="ARBA00022927"/>
    </source>
</evidence>
<evidence type="ECO:0000313" key="11">
    <source>
        <dbReference type="EMBL" id="VDN29948.1"/>
    </source>
</evidence>
<feature type="domain" description="COG4 transport protein middle alpha-helical bundle" evidence="9">
    <location>
        <begin position="166"/>
        <end position="201"/>
    </location>
</feature>
<reference evidence="13" key="1">
    <citation type="submission" date="2016-06" db="UniProtKB">
        <authorList>
            <consortium name="WormBaseParasite"/>
        </authorList>
    </citation>
    <scope>IDENTIFICATION</scope>
</reference>
<evidence type="ECO:0000313" key="12">
    <source>
        <dbReference type="Proteomes" id="UP000271098"/>
    </source>
</evidence>
<evidence type="ECO:0000313" key="13">
    <source>
        <dbReference type="WBParaSite" id="GPUH_0001753601-mRNA-1"/>
    </source>
</evidence>
<dbReference type="GO" id="GO:0007030">
    <property type="term" value="P:Golgi organization"/>
    <property type="evidence" value="ECO:0007669"/>
    <property type="project" value="TreeGrafter"/>
</dbReference>
<dbReference type="Pfam" id="PF08318">
    <property type="entry name" value="COG4_m"/>
    <property type="match status" value="1"/>
</dbReference>
<protein>
    <recommendedName>
        <fullName evidence="3">Conserved oligomeric Golgi complex subunit 4</fullName>
    </recommendedName>
    <alternativeName>
        <fullName evidence="8">Component of oligomeric Golgi complex 4</fullName>
    </alternativeName>
</protein>
<evidence type="ECO:0000256" key="3">
    <source>
        <dbReference type="ARBA" id="ARBA00020975"/>
    </source>
</evidence>
<organism evidence="13">
    <name type="scientific">Gongylonema pulchrum</name>
    <dbReference type="NCBI Taxonomy" id="637853"/>
    <lineage>
        <taxon>Eukaryota</taxon>
        <taxon>Metazoa</taxon>
        <taxon>Ecdysozoa</taxon>
        <taxon>Nematoda</taxon>
        <taxon>Chromadorea</taxon>
        <taxon>Rhabditida</taxon>
        <taxon>Spirurina</taxon>
        <taxon>Spiruromorpha</taxon>
        <taxon>Spiruroidea</taxon>
        <taxon>Gongylonematidae</taxon>
        <taxon>Gongylonema</taxon>
    </lineage>
</organism>
<dbReference type="WBParaSite" id="GPUH_0001753601-mRNA-1">
    <property type="protein sequence ID" value="GPUH_0001753601-mRNA-1"/>
    <property type="gene ID" value="GPUH_0001753601"/>
</dbReference>
<evidence type="ECO:0000256" key="2">
    <source>
        <dbReference type="ARBA" id="ARBA00009215"/>
    </source>
</evidence>
<keyword evidence="7" id="KW-0472">Membrane</keyword>
<dbReference type="Proteomes" id="UP000271098">
    <property type="component" value="Unassembled WGS sequence"/>
</dbReference>
<dbReference type="GO" id="GO:0006890">
    <property type="term" value="P:retrograde vesicle-mediated transport, Golgi to endoplasmic reticulum"/>
    <property type="evidence" value="ECO:0007669"/>
    <property type="project" value="TreeGrafter"/>
</dbReference>
<dbReference type="Pfam" id="PF20663">
    <property type="entry name" value="COG4_N"/>
    <property type="match status" value="1"/>
</dbReference>
<accession>A0A183E973</accession>
<reference evidence="11 12" key="2">
    <citation type="submission" date="2018-11" db="EMBL/GenBank/DDBJ databases">
        <authorList>
            <consortium name="Pathogen Informatics"/>
        </authorList>
    </citation>
    <scope>NUCLEOTIDE SEQUENCE [LARGE SCALE GENOMIC DNA]</scope>
</reference>
<comment type="subcellular location">
    <subcellularLocation>
        <location evidence="1">Golgi apparatus membrane</location>
        <topology evidence="1">Peripheral membrane protein</topology>
    </subcellularLocation>
</comment>
<evidence type="ECO:0000256" key="4">
    <source>
        <dbReference type="ARBA" id="ARBA00022448"/>
    </source>
</evidence>
<dbReference type="AlphaFoldDB" id="A0A183E973"/>
<dbReference type="InterPro" id="IPR048682">
    <property type="entry name" value="COG4"/>
</dbReference>
<dbReference type="GO" id="GO:0017119">
    <property type="term" value="C:Golgi transport complex"/>
    <property type="evidence" value="ECO:0007669"/>
    <property type="project" value="TreeGrafter"/>
</dbReference>
<dbReference type="EMBL" id="UYRT01085281">
    <property type="protein sequence ID" value="VDN29948.1"/>
    <property type="molecule type" value="Genomic_DNA"/>
</dbReference>
<dbReference type="OrthoDB" id="47059at2759"/>
<evidence type="ECO:0000256" key="6">
    <source>
        <dbReference type="ARBA" id="ARBA00023034"/>
    </source>
</evidence>
<sequence length="207" mass="23406">MIVCRGEMAARVDEEETLVRSLEEMLHKTYSTEHTASSDVARSFNLAVTRLKNQMTLVSALDVAKGRVVECLQRVSDLMDLRTCADGVSVAMEQEDYELAARHIHKFLTLDTAVFQMGEQTEAKDTGQSMGRSYEILREAATEMKSIVEKRFDQAVESNDVASIQRFFKLFPLLNEHANGIKRFGDYLCAEISKLAERNYKVILSVL</sequence>
<dbReference type="InterPro" id="IPR013167">
    <property type="entry name" value="COG4_M"/>
</dbReference>
<keyword evidence="6" id="KW-0333">Golgi apparatus</keyword>
<keyword evidence="12" id="KW-1185">Reference proteome</keyword>
<dbReference type="GO" id="GO:0000139">
    <property type="term" value="C:Golgi membrane"/>
    <property type="evidence" value="ECO:0007669"/>
    <property type="project" value="UniProtKB-SubCell"/>
</dbReference>
<proteinExistence type="inferred from homology"/>
<keyword evidence="5" id="KW-0653">Protein transport</keyword>